<dbReference type="SUPFAM" id="SSF53335">
    <property type="entry name" value="S-adenosyl-L-methionine-dependent methyltransferases"/>
    <property type="match status" value="1"/>
</dbReference>
<comment type="caution">
    <text evidence="1">The sequence shown here is derived from an EMBL/GenBank/DDBJ whole genome shotgun (WGS) entry which is preliminary data.</text>
</comment>
<dbReference type="GO" id="GO:0008168">
    <property type="term" value="F:methyltransferase activity"/>
    <property type="evidence" value="ECO:0007669"/>
    <property type="project" value="UniProtKB-KW"/>
</dbReference>
<accession>A0A6M0H2R6</accession>
<dbReference type="EC" id="2.1.1.199" evidence="1"/>
<keyword evidence="2" id="KW-1185">Reference proteome</keyword>
<sequence>MFEYVSDVSMLSQHIIKNFTKNKNVAIDGTLGNGYDTDFLSENFNKVYSFDIQKIAVDNYKKRNNNKVELINDSHSKLEKYIKENVDAIMYNLGFLPGGDKSITTMVESTIKSIESGLELLNSGGIVSIAIYVGHDEGKKEEMAIMKYVKNLDKKLYGVMLHEVLNRSESAPKLLIIEKK</sequence>
<keyword evidence="1" id="KW-0489">Methyltransferase</keyword>
<evidence type="ECO:0000313" key="1">
    <source>
        <dbReference type="EMBL" id="NEU05070.1"/>
    </source>
</evidence>
<gene>
    <name evidence="1" type="primary">mraW</name>
    <name evidence="1" type="ORF">G3M99_09430</name>
</gene>
<dbReference type="GO" id="GO:0032259">
    <property type="term" value="P:methylation"/>
    <property type="evidence" value="ECO:0007669"/>
    <property type="project" value="UniProtKB-KW"/>
</dbReference>
<dbReference type="InterPro" id="IPR010719">
    <property type="entry name" value="MnmM_MeTrfase"/>
</dbReference>
<dbReference type="EMBL" id="JAAGPU010000015">
    <property type="protein sequence ID" value="NEU05070.1"/>
    <property type="molecule type" value="Genomic_DNA"/>
</dbReference>
<dbReference type="Pfam" id="PF06962">
    <property type="entry name" value="rRNA_methylase"/>
    <property type="match status" value="1"/>
</dbReference>
<dbReference type="Gene3D" id="3.40.50.150">
    <property type="entry name" value="Vaccinia Virus protein VP39"/>
    <property type="match status" value="1"/>
</dbReference>
<reference evidence="1 2" key="1">
    <citation type="submission" date="2020-02" db="EMBL/GenBank/DDBJ databases">
        <title>Genome assembly of a novel Clostridium senegalense strain.</title>
        <authorList>
            <person name="Gupta T.B."/>
            <person name="Jauregui R."/>
            <person name="Maclean P."/>
            <person name="Nawarathana A."/>
            <person name="Brightwell G."/>
        </authorList>
    </citation>
    <scope>NUCLEOTIDE SEQUENCE [LARGE SCALE GENOMIC DNA]</scope>
    <source>
        <strain evidence="1 2">AGRFS4</strain>
    </source>
</reference>
<dbReference type="AlphaFoldDB" id="A0A6M0H2R6"/>
<proteinExistence type="predicted"/>
<evidence type="ECO:0000313" key="2">
    <source>
        <dbReference type="Proteomes" id="UP000481872"/>
    </source>
</evidence>
<dbReference type="InterPro" id="IPR029063">
    <property type="entry name" value="SAM-dependent_MTases_sf"/>
</dbReference>
<dbReference type="RefSeq" id="WP_061994757.1">
    <property type="nucleotide sequence ID" value="NZ_JAAGPU010000015.1"/>
</dbReference>
<dbReference type="PANTHER" id="PTHR35276">
    <property type="entry name" value="S-ADENOSYL-L-METHIONINE-DEPENDENT METHYLTRANSFERASES SUPERFAMILY PROTEIN"/>
    <property type="match status" value="1"/>
</dbReference>
<dbReference type="PANTHER" id="PTHR35276:SF1">
    <property type="entry name" value="TRNA (MNM(5)S(2)U34)-METHYLTRANSFERASE, CHLOROPLASTIC"/>
    <property type="match status" value="1"/>
</dbReference>
<dbReference type="Proteomes" id="UP000481872">
    <property type="component" value="Unassembled WGS sequence"/>
</dbReference>
<protein>
    <submittedName>
        <fullName evidence="1">16S rRNA (Cytosine(1402)-N(4))-methyltransferase</fullName>
        <ecNumber evidence="1">2.1.1.199</ecNumber>
    </submittedName>
</protein>
<name>A0A6M0H2R6_9CLOT</name>
<organism evidence="1 2">
    <name type="scientific">Clostridium senegalense</name>
    <dbReference type="NCBI Taxonomy" id="1465809"/>
    <lineage>
        <taxon>Bacteria</taxon>
        <taxon>Bacillati</taxon>
        <taxon>Bacillota</taxon>
        <taxon>Clostridia</taxon>
        <taxon>Eubacteriales</taxon>
        <taxon>Clostridiaceae</taxon>
        <taxon>Clostridium</taxon>
    </lineage>
</organism>
<keyword evidence="1" id="KW-0808">Transferase</keyword>